<feature type="transmembrane region" description="Helical" evidence="1">
    <location>
        <begin position="141"/>
        <end position="166"/>
    </location>
</feature>
<dbReference type="InterPro" id="IPR005134">
    <property type="entry name" value="UPF0114"/>
</dbReference>
<evidence type="ECO:0000313" key="3">
    <source>
        <dbReference type="Proteomes" id="UP001605036"/>
    </source>
</evidence>
<dbReference type="EMBL" id="JBHFFA010000004">
    <property type="protein sequence ID" value="KAL2630375.1"/>
    <property type="molecule type" value="Genomic_DNA"/>
</dbReference>
<feature type="transmembrane region" description="Helical" evidence="1">
    <location>
        <begin position="294"/>
        <end position="313"/>
    </location>
</feature>
<keyword evidence="3" id="KW-1185">Reference proteome</keyword>
<keyword evidence="1" id="KW-1133">Transmembrane helix</keyword>
<dbReference type="Pfam" id="PF03350">
    <property type="entry name" value="UPF0114"/>
    <property type="match status" value="1"/>
</dbReference>
<name>A0ABD1YI91_9MARC</name>
<comment type="caution">
    <text evidence="2">The sequence shown here is derived from an EMBL/GenBank/DDBJ whole genome shotgun (WGS) entry which is preliminary data.</text>
</comment>
<gene>
    <name evidence="2" type="ORF">R1flu_015061</name>
</gene>
<evidence type="ECO:0000256" key="1">
    <source>
        <dbReference type="SAM" id="Phobius"/>
    </source>
</evidence>
<protein>
    <submittedName>
        <fullName evidence="2">Uncharacterized protein</fullName>
    </submittedName>
</protein>
<keyword evidence="1" id="KW-0472">Membrane</keyword>
<keyword evidence="1" id="KW-0812">Transmembrane</keyword>
<feature type="transmembrane region" description="Helical" evidence="1">
    <location>
        <begin position="186"/>
        <end position="210"/>
    </location>
</feature>
<dbReference type="PANTHER" id="PTHR31721">
    <property type="entry name" value="OS06G0710300 PROTEIN"/>
    <property type="match status" value="1"/>
</dbReference>
<dbReference type="Proteomes" id="UP001605036">
    <property type="component" value="Unassembled WGS sequence"/>
</dbReference>
<proteinExistence type="predicted"/>
<reference evidence="2 3" key="1">
    <citation type="submission" date="2024-09" db="EMBL/GenBank/DDBJ databases">
        <title>Chromosome-scale assembly of Riccia fluitans.</title>
        <authorList>
            <person name="Paukszto L."/>
            <person name="Sawicki J."/>
            <person name="Karawczyk K."/>
            <person name="Piernik-Szablinska J."/>
            <person name="Szczecinska M."/>
            <person name="Mazdziarz M."/>
        </authorList>
    </citation>
    <scope>NUCLEOTIDE SEQUENCE [LARGE SCALE GENOMIC DNA]</scope>
    <source>
        <strain evidence="2">Rf_01</strain>
        <tissue evidence="2">Aerial parts of the thallus</tissue>
    </source>
</reference>
<accession>A0ABD1YI91</accession>
<evidence type="ECO:0000313" key="2">
    <source>
        <dbReference type="EMBL" id="KAL2630375.1"/>
    </source>
</evidence>
<dbReference type="AlphaFoldDB" id="A0ABD1YI91"/>
<organism evidence="2 3">
    <name type="scientific">Riccia fluitans</name>
    <dbReference type="NCBI Taxonomy" id="41844"/>
    <lineage>
        <taxon>Eukaryota</taxon>
        <taxon>Viridiplantae</taxon>
        <taxon>Streptophyta</taxon>
        <taxon>Embryophyta</taxon>
        <taxon>Marchantiophyta</taxon>
        <taxon>Marchantiopsida</taxon>
        <taxon>Marchantiidae</taxon>
        <taxon>Marchantiales</taxon>
        <taxon>Ricciaceae</taxon>
        <taxon>Riccia</taxon>
    </lineage>
</organism>
<dbReference type="PANTHER" id="PTHR31721:SF4">
    <property type="entry name" value="OS06G0710300 PROTEIN"/>
    <property type="match status" value="1"/>
</dbReference>
<sequence>MALNTCILKVLAYNGSYSSLGRNVVDKRLAILNSGICSFSGASRLKGEPFASSRQLWNPSPKKVPRGGFSIRGSHSGGGVAGSGFISQYPDTSGEKSTLEALLDSDREHGPANLKAPPTQRRSFHQQMEDNIERAIFDCRFLTLFGVVGSLLGSMLCFLQGSLYVVHSFKEYIKAYVLNIRSSQVILYLVEAVDVYLMGTVMLIFGMGLYELFVSTIEVPAPGGNAQNGAPSPGKAQTVRGSSFFGLFTLQERPKWLEIRSLDELKTKLGHVIVMIMLVGMFEKSKRVPIHSGLDLLFFSGTIFLAASCLYLLSMLHQNKPE</sequence>